<dbReference type="SUPFAM" id="SSF54534">
    <property type="entry name" value="FKBP-like"/>
    <property type="match status" value="1"/>
</dbReference>
<dbReference type="InterPro" id="IPR036953">
    <property type="entry name" value="GreA/GreB_C_sf"/>
</dbReference>
<dbReference type="AlphaFoldDB" id="A0A2D2AXS0"/>
<feature type="domain" description="Transcription elongation factor GreA/GreB C-terminal" evidence="1">
    <location>
        <begin position="58"/>
        <end position="122"/>
    </location>
</feature>
<dbReference type="EMBL" id="CP024201">
    <property type="protein sequence ID" value="ATQ42737.1"/>
    <property type="molecule type" value="Genomic_DNA"/>
</dbReference>
<evidence type="ECO:0000259" key="2">
    <source>
        <dbReference type="Pfam" id="PF14760"/>
    </source>
</evidence>
<dbReference type="Pfam" id="PF14760">
    <property type="entry name" value="Rnk_N"/>
    <property type="match status" value="1"/>
</dbReference>
<dbReference type="KEGG" id="cmb:CSW64_10105"/>
<dbReference type="PANTHER" id="PTHR30437:SF5">
    <property type="entry name" value="REGULATOR OF NUCLEOSIDE DIPHOSPHATE KINASE"/>
    <property type="match status" value="1"/>
</dbReference>
<dbReference type="PANTHER" id="PTHR30437">
    <property type="entry name" value="TRANSCRIPTION ELONGATION FACTOR GREA"/>
    <property type="match status" value="1"/>
</dbReference>
<evidence type="ECO:0000313" key="3">
    <source>
        <dbReference type="EMBL" id="ATQ42737.1"/>
    </source>
</evidence>
<evidence type="ECO:0000313" key="4">
    <source>
        <dbReference type="Proteomes" id="UP000228945"/>
    </source>
</evidence>
<protein>
    <recommendedName>
        <fullName evidence="5">Transcription elongation factor GreAB</fullName>
    </recommendedName>
</protein>
<gene>
    <name evidence="3" type="ORF">CSW64_10105</name>
</gene>
<dbReference type="OrthoDB" id="192847at2"/>
<dbReference type="GO" id="GO:0070063">
    <property type="term" value="F:RNA polymerase binding"/>
    <property type="evidence" value="ECO:0007669"/>
    <property type="project" value="InterPro"/>
</dbReference>
<dbReference type="InterPro" id="IPR001437">
    <property type="entry name" value="Tscrpt_elong_fac_GreA/B_C"/>
</dbReference>
<dbReference type="Pfam" id="PF01272">
    <property type="entry name" value="GreA_GreB"/>
    <property type="match status" value="1"/>
</dbReference>
<dbReference type="Gene3D" id="3.10.50.30">
    <property type="entry name" value="Transcription elongation factor, GreA/GreB, C-terminal domain"/>
    <property type="match status" value="1"/>
</dbReference>
<reference evidence="3 4" key="1">
    <citation type="submission" date="2017-10" db="EMBL/GenBank/DDBJ databases">
        <title>Genome sequence of Caulobacter mirabilis FWC38.</title>
        <authorList>
            <person name="Fiebig A."/>
            <person name="Crosson S."/>
        </authorList>
    </citation>
    <scope>NUCLEOTIDE SEQUENCE [LARGE SCALE GENOMIC DNA]</scope>
    <source>
        <strain evidence="3 4">FWC 38</strain>
    </source>
</reference>
<proteinExistence type="predicted"/>
<sequence length="134" mass="14457">MTAPQAATAARPAVFISTADLERLIDLLPESVLPTAPGAALLAEEIARAQICAEDDMPARVVRIGSRVRYRDLITGRERQVQVVMPGDADMDHGRISILSPIGAALIGLPEEQVFAWLDAAGEERRIQMLGLDD</sequence>
<keyword evidence="4" id="KW-1185">Reference proteome</keyword>
<evidence type="ECO:0000259" key="1">
    <source>
        <dbReference type="Pfam" id="PF01272"/>
    </source>
</evidence>
<dbReference type="Gene3D" id="1.10.286.20">
    <property type="match status" value="1"/>
</dbReference>
<dbReference type="GO" id="GO:0003677">
    <property type="term" value="F:DNA binding"/>
    <property type="evidence" value="ECO:0007669"/>
    <property type="project" value="InterPro"/>
</dbReference>
<feature type="domain" description="Regulator of nucleoside diphosphate kinase N-terminal" evidence="2">
    <location>
        <begin position="12"/>
        <end position="51"/>
    </location>
</feature>
<name>A0A2D2AXS0_9CAUL</name>
<dbReference type="RefSeq" id="WP_099621991.1">
    <property type="nucleotide sequence ID" value="NZ_CP024201.1"/>
</dbReference>
<dbReference type="GO" id="GO:0032784">
    <property type="term" value="P:regulation of DNA-templated transcription elongation"/>
    <property type="evidence" value="ECO:0007669"/>
    <property type="project" value="InterPro"/>
</dbReference>
<dbReference type="InterPro" id="IPR029462">
    <property type="entry name" value="Rnk_N"/>
</dbReference>
<dbReference type="GO" id="GO:0006354">
    <property type="term" value="P:DNA-templated transcription elongation"/>
    <property type="evidence" value="ECO:0007669"/>
    <property type="project" value="TreeGrafter"/>
</dbReference>
<organism evidence="3 4">
    <name type="scientific">Caulobacter mirabilis</name>
    <dbReference type="NCBI Taxonomy" id="69666"/>
    <lineage>
        <taxon>Bacteria</taxon>
        <taxon>Pseudomonadati</taxon>
        <taxon>Pseudomonadota</taxon>
        <taxon>Alphaproteobacteria</taxon>
        <taxon>Caulobacterales</taxon>
        <taxon>Caulobacteraceae</taxon>
        <taxon>Caulobacter</taxon>
    </lineage>
</organism>
<dbReference type="Proteomes" id="UP000228945">
    <property type="component" value="Chromosome"/>
</dbReference>
<accession>A0A2D2AXS0</accession>
<evidence type="ECO:0008006" key="5">
    <source>
        <dbReference type="Google" id="ProtNLM"/>
    </source>
</evidence>
<dbReference type="InterPro" id="IPR023459">
    <property type="entry name" value="Tscrpt_elong_fac_GreA/B_fam"/>
</dbReference>
<dbReference type="NCBIfam" id="NF004396">
    <property type="entry name" value="PRK05753.1"/>
    <property type="match status" value="1"/>
</dbReference>